<keyword evidence="1" id="KW-0472">Membrane</keyword>
<keyword evidence="1" id="KW-1133">Transmembrane helix</keyword>
<dbReference type="RefSeq" id="WP_101517572.1">
    <property type="nucleotide sequence ID" value="NZ_PKUS01000005.1"/>
</dbReference>
<feature type="transmembrane region" description="Helical" evidence="1">
    <location>
        <begin position="135"/>
        <end position="156"/>
    </location>
</feature>
<evidence type="ECO:0000313" key="2">
    <source>
        <dbReference type="EMBL" id="PLW69571.1"/>
    </source>
</evidence>
<feature type="transmembrane region" description="Helical" evidence="1">
    <location>
        <begin position="205"/>
        <end position="223"/>
    </location>
</feature>
<protein>
    <submittedName>
        <fullName evidence="2">NnrS family protein</fullName>
    </submittedName>
</protein>
<comment type="caution">
    <text evidence="2">The sequence shown here is derived from an EMBL/GenBank/DDBJ whole genome shotgun (WGS) entry which is preliminary data.</text>
</comment>
<proteinExistence type="predicted"/>
<sequence>MSVKTDRVGLPGSRSLSVISAHQLFFPAAAVFAAIAPWLLLVSLAGITEPLVDVSTHARGLLIGYIGALIAGYLGGKLPLRQLVVLFGLWLAGRWAEVFSGSPLITYTLYIAFGLSLASIVVPRFSAAKKWRNRVVGPLIALVTCFPLILGVYGATGYQPPVPLYTLLLLIALLMFFMGGRLITPILARAYANTGGTLPQRVQPRLEGAVIVLLLFASAFSIFPFGTAWVALLAGLAGVLVLVRLYRWKIVGPGWQDADLMALGVGYLWLGLGLLVFSLSLVERLSPFTSLHIITIGALGTLSSTVMLKFSCRTRPPPPAAYYVVVILLFLATSARCLVDALPAYRQSLLFASGLMWSVNFLLVLLRTLPGKEGQ</sequence>
<feature type="transmembrane region" description="Helical" evidence="1">
    <location>
        <begin position="24"/>
        <end position="46"/>
    </location>
</feature>
<accession>A0A2N5X510</accession>
<reference evidence="2 3" key="1">
    <citation type="submission" date="2018-01" db="EMBL/GenBank/DDBJ databases">
        <title>The draft genome sequence of Halioglobus lutimaris HF004.</title>
        <authorList>
            <person name="Du Z.-J."/>
            <person name="Shi M.-J."/>
        </authorList>
    </citation>
    <scope>NUCLEOTIDE SEQUENCE [LARGE SCALE GENOMIC DNA]</scope>
    <source>
        <strain evidence="2 3">HF004</strain>
    </source>
</reference>
<feature type="transmembrane region" description="Helical" evidence="1">
    <location>
        <begin position="260"/>
        <end position="282"/>
    </location>
</feature>
<feature type="transmembrane region" description="Helical" evidence="1">
    <location>
        <begin position="348"/>
        <end position="366"/>
    </location>
</feature>
<dbReference type="Pfam" id="PF05940">
    <property type="entry name" value="NnrS"/>
    <property type="match status" value="1"/>
</dbReference>
<dbReference type="Proteomes" id="UP000235005">
    <property type="component" value="Unassembled WGS sequence"/>
</dbReference>
<feature type="transmembrane region" description="Helical" evidence="1">
    <location>
        <begin position="320"/>
        <end position="342"/>
    </location>
</feature>
<feature type="transmembrane region" description="Helical" evidence="1">
    <location>
        <begin position="288"/>
        <end position="308"/>
    </location>
</feature>
<keyword evidence="3" id="KW-1185">Reference proteome</keyword>
<feature type="transmembrane region" description="Helical" evidence="1">
    <location>
        <begin position="58"/>
        <end position="76"/>
    </location>
</feature>
<name>A0A2N5X510_9GAMM</name>
<organism evidence="2 3">
    <name type="scientific">Pseudohalioglobus lutimaris</name>
    <dbReference type="NCBI Taxonomy" id="1737061"/>
    <lineage>
        <taxon>Bacteria</taxon>
        <taxon>Pseudomonadati</taxon>
        <taxon>Pseudomonadota</taxon>
        <taxon>Gammaproteobacteria</taxon>
        <taxon>Cellvibrionales</taxon>
        <taxon>Halieaceae</taxon>
        <taxon>Pseudohalioglobus</taxon>
    </lineage>
</organism>
<evidence type="ECO:0000313" key="3">
    <source>
        <dbReference type="Proteomes" id="UP000235005"/>
    </source>
</evidence>
<dbReference type="EMBL" id="PKUS01000005">
    <property type="protein sequence ID" value="PLW69571.1"/>
    <property type="molecule type" value="Genomic_DNA"/>
</dbReference>
<keyword evidence="1" id="KW-0812">Transmembrane</keyword>
<feature type="transmembrane region" description="Helical" evidence="1">
    <location>
        <begin position="162"/>
        <end position="184"/>
    </location>
</feature>
<dbReference type="InterPro" id="IPR010266">
    <property type="entry name" value="NnrS"/>
</dbReference>
<evidence type="ECO:0000256" key="1">
    <source>
        <dbReference type="SAM" id="Phobius"/>
    </source>
</evidence>
<dbReference type="AlphaFoldDB" id="A0A2N5X510"/>
<feature type="transmembrane region" description="Helical" evidence="1">
    <location>
        <begin position="105"/>
        <end position="123"/>
    </location>
</feature>
<gene>
    <name evidence="2" type="ORF">C0039_06045</name>
</gene>
<feature type="transmembrane region" description="Helical" evidence="1">
    <location>
        <begin position="229"/>
        <end position="248"/>
    </location>
</feature>
<dbReference type="OrthoDB" id="6372248at2"/>